<keyword evidence="3" id="KW-1185">Reference proteome</keyword>
<feature type="region of interest" description="Disordered" evidence="1">
    <location>
        <begin position="129"/>
        <end position="199"/>
    </location>
</feature>
<protein>
    <submittedName>
        <fullName evidence="2">Uncharacterized protein</fullName>
    </submittedName>
</protein>
<organism evidence="2 3">
    <name type="scientific">Pichia kluyveri</name>
    <name type="common">Yeast</name>
    <dbReference type="NCBI Taxonomy" id="36015"/>
    <lineage>
        <taxon>Eukaryota</taxon>
        <taxon>Fungi</taxon>
        <taxon>Dikarya</taxon>
        <taxon>Ascomycota</taxon>
        <taxon>Saccharomycotina</taxon>
        <taxon>Pichiomycetes</taxon>
        <taxon>Pichiales</taxon>
        <taxon>Pichiaceae</taxon>
        <taxon>Pichia</taxon>
    </lineage>
</organism>
<reference evidence="2 3" key="1">
    <citation type="journal article" date="2023" name="Elife">
        <title>Identification of key yeast species and microbe-microbe interactions impacting larval growth of Drosophila in the wild.</title>
        <authorList>
            <person name="Mure A."/>
            <person name="Sugiura Y."/>
            <person name="Maeda R."/>
            <person name="Honda K."/>
            <person name="Sakurai N."/>
            <person name="Takahashi Y."/>
            <person name="Watada M."/>
            <person name="Katoh T."/>
            <person name="Gotoh A."/>
            <person name="Gotoh Y."/>
            <person name="Taniguchi I."/>
            <person name="Nakamura K."/>
            <person name="Hayashi T."/>
            <person name="Katayama T."/>
            <person name="Uemura T."/>
            <person name="Hattori Y."/>
        </authorList>
    </citation>
    <scope>NUCLEOTIDE SEQUENCE [LARGE SCALE GENOMIC DNA]</scope>
    <source>
        <strain evidence="2 3">PK-24</strain>
    </source>
</reference>
<evidence type="ECO:0000256" key="1">
    <source>
        <dbReference type="SAM" id="MobiDB-lite"/>
    </source>
</evidence>
<sequence>MSKLSFLLNDEDEDIDVITPIPKLNKFKTRKPKTESSNKESVSVPLEDDEIVEDILIKPKVTFKRKHQSISNLLNKDSSVDDDDETKSGNIKEYLKMYSTEDVVNNEKIDEGIIIEGSDIEEEDLSAVDKFESKSNDNIPSSTDSELERRRHIEQALKETSLNEDEEDEDIPKPYIKGILPKLPNSNDRKEEEKGMDFKHSPISFEEQFEVMKNKMTSFDNLIIKQREKLKQLQSEHNLLSEKKAQHVYTMTQFLKNSKHN</sequence>
<evidence type="ECO:0000313" key="2">
    <source>
        <dbReference type="EMBL" id="GMM44933.1"/>
    </source>
</evidence>
<feature type="compositionally biased region" description="Basic and acidic residues" evidence="1">
    <location>
        <begin position="146"/>
        <end position="157"/>
    </location>
</feature>
<evidence type="ECO:0000313" key="3">
    <source>
        <dbReference type="Proteomes" id="UP001378960"/>
    </source>
</evidence>
<feature type="compositionally biased region" description="Basic and acidic residues" evidence="1">
    <location>
        <begin position="187"/>
        <end position="199"/>
    </location>
</feature>
<dbReference type="AlphaFoldDB" id="A0AAV5R151"/>
<comment type="caution">
    <text evidence="2">The sequence shown here is derived from an EMBL/GenBank/DDBJ whole genome shotgun (WGS) entry which is preliminary data.</text>
</comment>
<dbReference type="Proteomes" id="UP001378960">
    <property type="component" value="Unassembled WGS sequence"/>
</dbReference>
<dbReference type="EMBL" id="BTGB01000001">
    <property type="protein sequence ID" value="GMM44933.1"/>
    <property type="molecule type" value="Genomic_DNA"/>
</dbReference>
<gene>
    <name evidence="2" type="ORF">DAPK24_015080</name>
</gene>
<name>A0AAV5R151_PICKL</name>
<proteinExistence type="predicted"/>
<accession>A0AAV5R151</accession>